<keyword evidence="1" id="KW-0812">Transmembrane</keyword>
<dbReference type="AlphaFoldDB" id="A0A6F8XYM4"/>
<evidence type="ECO:0000256" key="1">
    <source>
        <dbReference type="SAM" id="Phobius"/>
    </source>
</evidence>
<dbReference type="Proteomes" id="UP000502508">
    <property type="component" value="Chromosome"/>
</dbReference>
<accession>A0A6F8XYM4</accession>
<gene>
    <name evidence="2" type="ORF">Pflav_052410</name>
</gene>
<proteinExistence type="predicted"/>
<evidence type="ECO:0008006" key="4">
    <source>
        <dbReference type="Google" id="ProtNLM"/>
    </source>
</evidence>
<keyword evidence="1" id="KW-0472">Membrane</keyword>
<feature type="transmembrane region" description="Helical" evidence="1">
    <location>
        <begin position="28"/>
        <end position="46"/>
    </location>
</feature>
<name>A0A6F8XYM4_9ACTN</name>
<reference evidence="2 3" key="2">
    <citation type="submission" date="2020-03" db="EMBL/GenBank/DDBJ databases">
        <authorList>
            <person name="Ichikawa N."/>
            <person name="Kimura A."/>
            <person name="Kitahashi Y."/>
            <person name="Uohara A."/>
        </authorList>
    </citation>
    <scope>NUCLEOTIDE SEQUENCE [LARGE SCALE GENOMIC DNA]</scope>
    <source>
        <strain evidence="2 3">NBRC 107702</strain>
    </source>
</reference>
<dbReference type="KEGG" id="pfla:Pflav_052410"/>
<sequence>MPTLMLSLYCKAKALFASRDRGATAAEYAMIVAAVAAAVALAVFAFGDRITALFDGACNSMTEGGGDC</sequence>
<organism evidence="2 3">
    <name type="scientific">Phytohabitans flavus</name>
    <dbReference type="NCBI Taxonomy" id="1076124"/>
    <lineage>
        <taxon>Bacteria</taxon>
        <taxon>Bacillati</taxon>
        <taxon>Actinomycetota</taxon>
        <taxon>Actinomycetes</taxon>
        <taxon>Micromonosporales</taxon>
        <taxon>Micromonosporaceae</taxon>
    </lineage>
</organism>
<keyword evidence="3" id="KW-1185">Reference proteome</keyword>
<evidence type="ECO:0000313" key="2">
    <source>
        <dbReference type="EMBL" id="BCB78831.1"/>
    </source>
</evidence>
<dbReference type="RefSeq" id="WP_197938736.1">
    <property type="nucleotide sequence ID" value="NZ_AP022870.1"/>
</dbReference>
<reference evidence="2 3" key="1">
    <citation type="submission" date="2020-03" db="EMBL/GenBank/DDBJ databases">
        <title>Whole genome shotgun sequence of Phytohabitans flavus NBRC 107702.</title>
        <authorList>
            <person name="Komaki H."/>
            <person name="Tamura T."/>
        </authorList>
    </citation>
    <scope>NUCLEOTIDE SEQUENCE [LARGE SCALE GENOMIC DNA]</scope>
    <source>
        <strain evidence="2 3">NBRC 107702</strain>
    </source>
</reference>
<keyword evidence="1" id="KW-1133">Transmembrane helix</keyword>
<evidence type="ECO:0000313" key="3">
    <source>
        <dbReference type="Proteomes" id="UP000502508"/>
    </source>
</evidence>
<dbReference type="EMBL" id="AP022870">
    <property type="protein sequence ID" value="BCB78831.1"/>
    <property type="molecule type" value="Genomic_DNA"/>
</dbReference>
<protein>
    <recommendedName>
        <fullName evidence="4">Flp family type IVb pilin</fullName>
    </recommendedName>
</protein>